<reference evidence="2" key="1">
    <citation type="submission" date="2020-05" db="UniProtKB">
        <authorList>
            <consortium name="EnsemblMetazoa"/>
        </authorList>
    </citation>
    <scope>IDENTIFICATION</scope>
    <source>
        <strain evidence="2">TTRI</strain>
    </source>
</reference>
<dbReference type="Proteomes" id="UP000078200">
    <property type="component" value="Unassembled WGS sequence"/>
</dbReference>
<dbReference type="EnsemblMetazoa" id="GAUT038358-RA">
    <property type="protein sequence ID" value="GAUT038358-PA"/>
    <property type="gene ID" value="GAUT038358"/>
</dbReference>
<sequence>MMINSAMGLQATAATKRKHELTFDTKDTNTYTANCPPPLKASKWSLNNNNYIDAVEEQCTSNKITINGIKHCRTIADDDIKINAISSNNNNNNNNNESKNCDSTCGTMAHSIMNGKDIISKSSTPVLNAIVATIPAAAEVDATTPLPPTSITPVPEDSIAKLEVVAAVPCEPWVSAPEPVDCISKLQAVAVPTDPWGSISTRSTLATTLLSTDELDDDDDDFEDDYEEEESIIPTYCPLRYHPFPTSSPSANAHQPQLPQPSSFTNMHVAEARHPIKRCCDGRGSWCNTNKPCYKDIRLKIRNLSMFKLSRFRQLHTQQQQPMLHPQHQDYIPVLNCGRLTGAIDYHIQHQAQQSHQLQQNFPHPYQQSQPERMDTPPPAYQKPAPNTHFTLGNGNNACNIVSANATMHPYDHYPFRESHSGRATPFPTCQPVISTPPAATPATTQVQSCQTANIAPATTTTTLTSLSDSDSGYADDDSTRSINWSSVLSLSSQSALDPLNNNDLFSILPPANPATAVPVTITSTSSSALNGNDNCNQTASVAISGTFTTVQSANSSTSASSASTNNNCNTTPPSSSTTATFTTLSTISSATHSLTSSYVNSMSAHLNPASTWEYSFLDMEFGLGSEFTELVPSCKLSSSDELFKNSLTPVAVTSRYENELEQPAHIMVGS</sequence>
<accession>A0A1A9VIA8</accession>
<organism evidence="2 3">
    <name type="scientific">Glossina austeni</name>
    <name type="common">Savannah tsetse fly</name>
    <dbReference type="NCBI Taxonomy" id="7395"/>
    <lineage>
        <taxon>Eukaryota</taxon>
        <taxon>Metazoa</taxon>
        <taxon>Ecdysozoa</taxon>
        <taxon>Arthropoda</taxon>
        <taxon>Hexapoda</taxon>
        <taxon>Insecta</taxon>
        <taxon>Pterygota</taxon>
        <taxon>Neoptera</taxon>
        <taxon>Endopterygota</taxon>
        <taxon>Diptera</taxon>
        <taxon>Brachycera</taxon>
        <taxon>Muscomorpha</taxon>
        <taxon>Hippoboscoidea</taxon>
        <taxon>Glossinidae</taxon>
        <taxon>Glossina</taxon>
    </lineage>
</organism>
<keyword evidence="3" id="KW-1185">Reference proteome</keyword>
<dbReference type="InterPro" id="IPR052262">
    <property type="entry name" value="E2F-SERTA_domain_protein"/>
</dbReference>
<protein>
    <recommendedName>
        <fullName evidence="4">SERTA domain-containing protein</fullName>
    </recommendedName>
</protein>
<name>A0A1A9VIA8_GLOAU</name>
<dbReference type="VEuPathDB" id="VectorBase:GAUT038358"/>
<evidence type="ECO:0000313" key="2">
    <source>
        <dbReference type="EnsemblMetazoa" id="GAUT038358-PA"/>
    </source>
</evidence>
<dbReference type="AlphaFoldDB" id="A0A1A9VIA8"/>
<dbReference type="STRING" id="7395.A0A1A9VIA8"/>
<evidence type="ECO:0000313" key="3">
    <source>
        <dbReference type="Proteomes" id="UP000078200"/>
    </source>
</evidence>
<dbReference type="PANTHER" id="PTHR16277">
    <property type="entry name" value="CELL DIVISION CYCLE ASSOCIATED PROTEIN 4/SERTA DOMAIN-CONTAINING PROTEIN 2"/>
    <property type="match status" value="1"/>
</dbReference>
<feature type="region of interest" description="Disordered" evidence="1">
    <location>
        <begin position="557"/>
        <end position="577"/>
    </location>
</feature>
<evidence type="ECO:0000256" key="1">
    <source>
        <dbReference type="SAM" id="MobiDB-lite"/>
    </source>
</evidence>
<dbReference type="PANTHER" id="PTHR16277:SF7">
    <property type="entry name" value="RE12330P"/>
    <property type="match status" value="1"/>
</dbReference>
<proteinExistence type="predicted"/>
<evidence type="ECO:0008006" key="4">
    <source>
        <dbReference type="Google" id="ProtNLM"/>
    </source>
</evidence>
<feature type="compositionally biased region" description="Low complexity" evidence="1">
    <location>
        <begin position="351"/>
        <end position="360"/>
    </location>
</feature>
<dbReference type="GO" id="GO:0005634">
    <property type="term" value="C:nucleus"/>
    <property type="evidence" value="ECO:0007669"/>
    <property type="project" value="TreeGrafter"/>
</dbReference>
<feature type="region of interest" description="Disordered" evidence="1">
    <location>
        <begin position="351"/>
        <end position="377"/>
    </location>
</feature>